<dbReference type="SUPFAM" id="SSF103473">
    <property type="entry name" value="MFS general substrate transporter"/>
    <property type="match status" value="1"/>
</dbReference>
<feature type="transmembrane region" description="Helical" evidence="4">
    <location>
        <begin position="280"/>
        <end position="302"/>
    </location>
</feature>
<dbReference type="GO" id="GO:0022857">
    <property type="term" value="F:transmembrane transporter activity"/>
    <property type="evidence" value="ECO:0007669"/>
    <property type="project" value="InterPro"/>
</dbReference>
<evidence type="ECO:0000256" key="3">
    <source>
        <dbReference type="ARBA" id="ARBA00022475"/>
    </source>
</evidence>
<keyword evidence="4" id="KW-0812">Transmembrane</keyword>
<dbReference type="Proteomes" id="UP000245638">
    <property type="component" value="Unassembled WGS sequence"/>
</dbReference>
<evidence type="ECO:0000256" key="2">
    <source>
        <dbReference type="ARBA" id="ARBA00022448"/>
    </source>
</evidence>
<feature type="transmembrane region" description="Helical" evidence="4">
    <location>
        <begin position="408"/>
        <end position="429"/>
    </location>
</feature>
<accession>A0A2T9X2I6</accession>
<keyword evidence="4" id="KW-1133">Transmembrane helix</keyword>
<evidence type="ECO:0000256" key="1">
    <source>
        <dbReference type="ARBA" id="ARBA00004651"/>
    </source>
</evidence>
<evidence type="ECO:0000259" key="5">
    <source>
        <dbReference type="PROSITE" id="PS50850"/>
    </source>
</evidence>
<dbReference type="PANTHER" id="PTHR43045">
    <property type="entry name" value="SHIKIMATE TRANSPORTER"/>
    <property type="match status" value="1"/>
</dbReference>
<gene>
    <name evidence="6" type="ORF">DDW13_08220</name>
</gene>
<name>A0A2T9X2I6_9CREN</name>
<feature type="transmembrane region" description="Helical" evidence="4">
    <location>
        <begin position="49"/>
        <end position="74"/>
    </location>
</feature>
<keyword evidence="3" id="KW-1003">Cell membrane</keyword>
<dbReference type="PANTHER" id="PTHR43045:SF1">
    <property type="entry name" value="SHIKIMATE TRANSPORTER"/>
    <property type="match status" value="1"/>
</dbReference>
<feature type="transmembrane region" description="Helical" evidence="4">
    <location>
        <begin position="185"/>
        <end position="204"/>
    </location>
</feature>
<keyword evidence="2" id="KW-0813">Transport</keyword>
<evidence type="ECO:0000256" key="4">
    <source>
        <dbReference type="SAM" id="Phobius"/>
    </source>
</evidence>
<feature type="transmembrane region" description="Helical" evidence="4">
    <location>
        <begin position="109"/>
        <end position="129"/>
    </location>
</feature>
<feature type="transmembrane region" description="Helical" evidence="4">
    <location>
        <begin position="336"/>
        <end position="360"/>
    </location>
</feature>
<feature type="transmembrane region" description="Helical" evidence="4">
    <location>
        <begin position="243"/>
        <end position="265"/>
    </location>
</feature>
<dbReference type="Pfam" id="PF07690">
    <property type="entry name" value="MFS_1"/>
    <property type="match status" value="1"/>
</dbReference>
<feature type="transmembrane region" description="Helical" evidence="4">
    <location>
        <begin position="309"/>
        <end position="330"/>
    </location>
</feature>
<dbReference type="PROSITE" id="PS50850">
    <property type="entry name" value="MFS"/>
    <property type="match status" value="1"/>
</dbReference>
<comment type="subcellular location">
    <subcellularLocation>
        <location evidence="1">Cell membrane</location>
        <topology evidence="1">Multi-pass membrane protein</topology>
    </subcellularLocation>
</comment>
<protein>
    <submittedName>
        <fullName evidence="6">MFS transporter</fullName>
    </submittedName>
</protein>
<feature type="transmembrane region" description="Helical" evidence="4">
    <location>
        <begin position="86"/>
        <end position="103"/>
    </location>
</feature>
<keyword evidence="4" id="KW-0472">Membrane</keyword>
<dbReference type="EMBL" id="QEFD01000231">
    <property type="protein sequence ID" value="PVU74255.1"/>
    <property type="molecule type" value="Genomic_DNA"/>
</dbReference>
<dbReference type="Gene3D" id="1.20.1250.20">
    <property type="entry name" value="MFS general substrate transporter like domains"/>
    <property type="match status" value="2"/>
</dbReference>
<feature type="domain" description="Major facilitator superfamily (MFS) profile" evidence="5">
    <location>
        <begin position="13"/>
        <end position="431"/>
    </location>
</feature>
<feature type="transmembrane region" description="Helical" evidence="4">
    <location>
        <begin position="372"/>
        <end position="393"/>
    </location>
</feature>
<dbReference type="GO" id="GO:0005886">
    <property type="term" value="C:plasma membrane"/>
    <property type="evidence" value="ECO:0007669"/>
    <property type="project" value="UniProtKB-SubCell"/>
</dbReference>
<dbReference type="InterPro" id="IPR020846">
    <property type="entry name" value="MFS_dom"/>
</dbReference>
<evidence type="ECO:0000313" key="7">
    <source>
        <dbReference type="Proteomes" id="UP000245638"/>
    </source>
</evidence>
<feature type="transmembrane region" description="Helical" evidence="4">
    <location>
        <begin position="21"/>
        <end position="43"/>
    </location>
</feature>
<sequence>MEPESFSSNSYKAIVSQFTGFLLDAYDLTMILGIAPVIAKVLLPPASPLIATFSVILSYSLTIIFRPLGSAIFGHLGDKIGRKGDLIITILGLGIASALTSTLPTYAAVGILAFVLFIIIRIAVGIFAGGEYAAGHPFAMEWTPFKWRGLISGIIQGGFSFGAALAAVVEAAFIGFFGVKALDAYAWRYLFLTSLVPAVIALIIRITMKETPVFEDVRANKLIRKSPFLDLFRKPYRRDFFQVMLYMTGLFFSAYALFAFVPAILEHSPSIYGLGTADTIYSYGTYAAFAGAVTIGALSQIIGRRKITIIWAIITAIISIPIYYLLIYSATIGSVALSTLAVIIIGFITQAPWGIVPIYLSERFKASMRASGVGFGYSSGIFIGGWFSIYVPLMHQYLFKSLDTPTNVWFSTAVLLILGALLVGLGVYLGPETLGTRLAEEVEESKVIPH</sequence>
<feature type="transmembrane region" description="Helical" evidence="4">
    <location>
        <begin position="150"/>
        <end position="179"/>
    </location>
</feature>
<dbReference type="InterPro" id="IPR011701">
    <property type="entry name" value="MFS"/>
</dbReference>
<evidence type="ECO:0000313" key="6">
    <source>
        <dbReference type="EMBL" id="PVU74255.1"/>
    </source>
</evidence>
<proteinExistence type="predicted"/>
<reference evidence="6 7" key="1">
    <citation type="journal article" date="2015" name="Appl. Environ. Microbiol.">
        <title>Nanoarchaeota, Their Sulfolobales Host, and Nanoarchaeota Virus Distribution across Yellowstone National Park Hot Springs.</title>
        <authorList>
            <person name="Munson-McGee J.H."/>
            <person name="Field E.K."/>
            <person name="Bateson M."/>
            <person name="Rooney C."/>
            <person name="Stepanauskas R."/>
            <person name="Young M.J."/>
        </authorList>
    </citation>
    <scope>NUCLEOTIDE SEQUENCE [LARGE SCALE GENOMIC DNA]</scope>
    <source>
        <strain evidence="6">SCGC AC-742_N10</strain>
    </source>
</reference>
<organism evidence="6 7">
    <name type="scientific">Acidianus hospitalis</name>
    <dbReference type="NCBI Taxonomy" id="563177"/>
    <lineage>
        <taxon>Archaea</taxon>
        <taxon>Thermoproteota</taxon>
        <taxon>Thermoprotei</taxon>
        <taxon>Sulfolobales</taxon>
        <taxon>Sulfolobaceae</taxon>
        <taxon>Acidianus</taxon>
    </lineage>
</organism>
<dbReference type="InterPro" id="IPR036259">
    <property type="entry name" value="MFS_trans_sf"/>
</dbReference>
<comment type="caution">
    <text evidence="6">The sequence shown here is derived from an EMBL/GenBank/DDBJ whole genome shotgun (WGS) entry which is preliminary data.</text>
</comment>
<dbReference type="AlphaFoldDB" id="A0A2T9X2I6"/>